<reference evidence="1" key="1">
    <citation type="submission" date="2018-11" db="EMBL/GenBank/DDBJ databases">
        <authorList>
            <person name="Alioto T."/>
            <person name="Alioto T."/>
        </authorList>
    </citation>
    <scope>NUCLEOTIDE SEQUENCE</scope>
</reference>
<protein>
    <submittedName>
        <fullName evidence="1">Uncharacterized protein</fullName>
    </submittedName>
</protein>
<dbReference type="EMBL" id="UYJE01003293">
    <property type="protein sequence ID" value="VDI18104.1"/>
    <property type="molecule type" value="Genomic_DNA"/>
</dbReference>
<gene>
    <name evidence="1" type="ORF">MGAL_10B026709</name>
</gene>
<comment type="caution">
    <text evidence="1">The sequence shown here is derived from an EMBL/GenBank/DDBJ whole genome shotgun (WGS) entry which is preliminary data.</text>
</comment>
<evidence type="ECO:0000313" key="1">
    <source>
        <dbReference type="EMBL" id="VDI18104.1"/>
    </source>
</evidence>
<evidence type="ECO:0000313" key="2">
    <source>
        <dbReference type="Proteomes" id="UP000596742"/>
    </source>
</evidence>
<keyword evidence="2" id="KW-1185">Reference proteome</keyword>
<organism evidence="1 2">
    <name type="scientific">Mytilus galloprovincialis</name>
    <name type="common">Mediterranean mussel</name>
    <dbReference type="NCBI Taxonomy" id="29158"/>
    <lineage>
        <taxon>Eukaryota</taxon>
        <taxon>Metazoa</taxon>
        <taxon>Spiralia</taxon>
        <taxon>Lophotrochozoa</taxon>
        <taxon>Mollusca</taxon>
        <taxon>Bivalvia</taxon>
        <taxon>Autobranchia</taxon>
        <taxon>Pteriomorphia</taxon>
        <taxon>Mytilida</taxon>
        <taxon>Mytiloidea</taxon>
        <taxon>Mytilidae</taxon>
        <taxon>Mytilinae</taxon>
        <taxon>Mytilus</taxon>
    </lineage>
</organism>
<accession>A0A8B6DEM2</accession>
<proteinExistence type="predicted"/>
<dbReference type="Proteomes" id="UP000596742">
    <property type="component" value="Unassembled WGS sequence"/>
</dbReference>
<dbReference type="AlphaFoldDB" id="A0A8B6DEM2"/>
<sequence length="116" mass="13528">MSPNSLPKTKGPPDFSISNLCLLFFYRTIEYVQQEPQYLQYDSPRMAQTQYLPAVEYMPDYDEERRRRRKKNRKAEQVVLEERVVSGGDVYQTTNGGSSVYRTVDRSGDVYIDTAQ</sequence>
<name>A0A8B6DEM2_MYTGA</name>